<evidence type="ECO:0000313" key="3">
    <source>
        <dbReference type="EMBL" id="NEX47422.1"/>
    </source>
</evidence>
<accession>A0A6B3RWB6</accession>
<proteinExistence type="predicted"/>
<dbReference type="InterPro" id="IPR028250">
    <property type="entry name" value="DsbDN"/>
</dbReference>
<feature type="signal peptide" evidence="1">
    <location>
        <begin position="1"/>
        <end position="26"/>
    </location>
</feature>
<evidence type="ECO:0000256" key="1">
    <source>
        <dbReference type="SAM" id="SignalP"/>
    </source>
</evidence>
<sequence length="275" mass="29112">MFRPMIRALALCLVLGPTVAATAVQAQSVLLSDVVQGEFRPGWQTASGTHMAALHLQLAPNWKTYWRAPGDAGIPPQFDWAGSENVGAVRFHWPAPDVFQTNGMQTVGYHDELVLPIEVTPKDPRKPVRLRASVDLGVCKDICIPATLMLGTALPGPGNPDSAINAALRARPSTAAEAGLTRITCTVEAIRDGLRITARMDMPPQGQTEVVVFEPGLANIWVSEAQVQRSGGSLTAVAEMVPPSGAPFALNRSAVVVTVIAGEGRAVEIRGCPAD</sequence>
<organism evidence="3 4">
    <name type="scientific">Pseudotabrizicola algicola</name>
    <dbReference type="NCBI Taxonomy" id="2709381"/>
    <lineage>
        <taxon>Bacteria</taxon>
        <taxon>Pseudomonadati</taxon>
        <taxon>Pseudomonadota</taxon>
        <taxon>Alphaproteobacteria</taxon>
        <taxon>Rhodobacterales</taxon>
        <taxon>Paracoccaceae</taxon>
        <taxon>Pseudotabrizicola</taxon>
    </lineage>
</organism>
<comment type="caution">
    <text evidence="3">The sequence shown here is derived from an EMBL/GenBank/DDBJ whole genome shotgun (WGS) entry which is preliminary data.</text>
</comment>
<gene>
    <name evidence="3" type="ORF">G3572_14510</name>
</gene>
<dbReference type="Proteomes" id="UP000481421">
    <property type="component" value="Unassembled WGS sequence"/>
</dbReference>
<protein>
    <recommendedName>
        <fullName evidence="2">Thiol:disulfide interchange protein DsbD N-terminal domain-containing protein</fullName>
    </recommendedName>
</protein>
<keyword evidence="1" id="KW-0732">Signal</keyword>
<dbReference type="EMBL" id="JAAIKE010000004">
    <property type="protein sequence ID" value="NEX47422.1"/>
    <property type="molecule type" value="Genomic_DNA"/>
</dbReference>
<dbReference type="AlphaFoldDB" id="A0A6B3RWB6"/>
<feature type="domain" description="Thiol:disulfide interchange protein DsbD N-terminal" evidence="2">
    <location>
        <begin position="43"/>
        <end position="146"/>
    </location>
</feature>
<dbReference type="Pfam" id="PF11412">
    <property type="entry name" value="DsbD_N"/>
    <property type="match status" value="1"/>
</dbReference>
<keyword evidence="4" id="KW-1185">Reference proteome</keyword>
<reference evidence="3 4" key="1">
    <citation type="submission" date="2020-02" db="EMBL/GenBank/DDBJ databases">
        <title>Rhodobacter algicola sp. nov., isolated from microalga culture.</title>
        <authorList>
            <person name="Park C.-Y."/>
        </authorList>
    </citation>
    <scope>NUCLEOTIDE SEQUENCE [LARGE SCALE GENOMIC DNA]</scope>
    <source>
        <strain evidence="3 4">ETT8</strain>
    </source>
</reference>
<evidence type="ECO:0000259" key="2">
    <source>
        <dbReference type="Pfam" id="PF11412"/>
    </source>
</evidence>
<feature type="chain" id="PRO_5025346157" description="Thiol:disulfide interchange protein DsbD N-terminal domain-containing protein" evidence="1">
    <location>
        <begin position="27"/>
        <end position="275"/>
    </location>
</feature>
<name>A0A6B3RWB6_9RHOB</name>
<evidence type="ECO:0000313" key="4">
    <source>
        <dbReference type="Proteomes" id="UP000481421"/>
    </source>
</evidence>